<dbReference type="GO" id="GO:0005634">
    <property type="term" value="C:nucleus"/>
    <property type="evidence" value="ECO:0007669"/>
    <property type="project" value="UniProtKB-SubCell"/>
</dbReference>
<dbReference type="InterPro" id="IPR052056">
    <property type="entry name" value="Mono-ARTD/PARP"/>
</dbReference>
<dbReference type="InterPro" id="IPR012677">
    <property type="entry name" value="Nucleotide-bd_a/b_plait_sf"/>
</dbReference>
<evidence type="ECO:0000256" key="3">
    <source>
        <dbReference type="ARBA" id="ARBA00022679"/>
    </source>
</evidence>
<keyword evidence="2" id="KW-0328">Glycosyltransferase</keyword>
<dbReference type="AlphaFoldDB" id="C3Y5X4"/>
<keyword evidence="3" id="KW-0808">Transferase</keyword>
<keyword evidence="6" id="KW-0694">RNA-binding</keyword>
<dbReference type="SUPFAM" id="SSF54928">
    <property type="entry name" value="RNA-binding domain, RBD"/>
    <property type="match status" value="1"/>
</dbReference>
<accession>C3Y5X4</accession>
<dbReference type="GO" id="GO:0003723">
    <property type="term" value="F:RNA binding"/>
    <property type="evidence" value="ECO:0007669"/>
    <property type="project" value="UniProtKB-UniRule"/>
</dbReference>
<dbReference type="InParanoid" id="C3Y5X4"/>
<dbReference type="InterPro" id="IPR000504">
    <property type="entry name" value="RRM_dom"/>
</dbReference>
<dbReference type="SUPFAM" id="SSF52949">
    <property type="entry name" value="Macro domain-like"/>
    <property type="match status" value="1"/>
</dbReference>
<keyword evidence="5" id="KW-0539">Nucleus</keyword>
<evidence type="ECO:0000259" key="7">
    <source>
        <dbReference type="PROSITE" id="PS50102"/>
    </source>
</evidence>
<sequence length="490" mass="54374">MAGTVLLRGLPDLPALQDQLTVYFGRRGKVQAVRLLGPGRAIVTFAEGSVAQAVACEQEHLFFGTKIKIEPCPRDLVINDGKNQQSMTEKGTDFVASETSAEEMVSDEVGVGEGMTKYLQTHQADGIMEVEERLSLEFVRIGNTKTGFSIHGTVRGVGQAKASLKEMAATVKTAVLTVQNTHQLRGFTRFITKEMTTGRLRDIERDHQCVIAVDDICSLEPMENEEMAAFPTTPCEEDNCELRIGGLVLQVMPGDLIKDTAAGIVVPVSSLLDHSRGIARTVSHAAGPSVLEQCREYVRTEGRPRGGAIVVVGGFGITPERCARRMINGIMEFAQHPRGNQLTVKLVKIVVHQDRTMEAFRAEIFKRSNEHRLSDGRPNELILHFFGPDDSSVEEARRRVEDMVENYSTHAIIVDPAVLQLSAEERRMLQVFSRREKVMITIDEENDGCYHIEGSCDVSAAAAVVRRFLADKRENRTARREILGLSRFQW</sequence>
<organism>
    <name type="scientific">Branchiostoma floridae</name>
    <name type="common">Florida lancelet</name>
    <name type="synonym">Amphioxus</name>
    <dbReference type="NCBI Taxonomy" id="7739"/>
    <lineage>
        <taxon>Eukaryota</taxon>
        <taxon>Metazoa</taxon>
        <taxon>Chordata</taxon>
        <taxon>Cephalochordata</taxon>
        <taxon>Leptocardii</taxon>
        <taxon>Amphioxiformes</taxon>
        <taxon>Branchiostomatidae</taxon>
        <taxon>Branchiostoma</taxon>
    </lineage>
</organism>
<reference evidence="8" key="1">
    <citation type="journal article" date="2008" name="Nature">
        <title>The amphioxus genome and the evolution of the chordate karyotype.</title>
        <authorList>
            <consortium name="US DOE Joint Genome Institute (JGI-PGF)"/>
            <person name="Putnam N.H."/>
            <person name="Butts T."/>
            <person name="Ferrier D.E.K."/>
            <person name="Furlong R.F."/>
            <person name="Hellsten U."/>
            <person name="Kawashima T."/>
            <person name="Robinson-Rechavi M."/>
            <person name="Shoguchi E."/>
            <person name="Terry A."/>
            <person name="Yu J.-K."/>
            <person name="Benito-Gutierrez E.L."/>
            <person name="Dubchak I."/>
            <person name="Garcia-Fernandez J."/>
            <person name="Gibson-Brown J.J."/>
            <person name="Grigoriev I.V."/>
            <person name="Horton A.C."/>
            <person name="de Jong P.J."/>
            <person name="Jurka J."/>
            <person name="Kapitonov V.V."/>
            <person name="Kohara Y."/>
            <person name="Kuroki Y."/>
            <person name="Lindquist E."/>
            <person name="Lucas S."/>
            <person name="Osoegawa K."/>
            <person name="Pennacchio L.A."/>
            <person name="Salamov A.A."/>
            <person name="Satou Y."/>
            <person name="Sauka-Spengler T."/>
            <person name="Schmutz J."/>
            <person name="Shin-I T."/>
            <person name="Toyoda A."/>
            <person name="Bronner-Fraser M."/>
            <person name="Fujiyama A."/>
            <person name="Holland L.Z."/>
            <person name="Holland P.W.H."/>
            <person name="Satoh N."/>
            <person name="Rokhsar D.S."/>
        </authorList>
    </citation>
    <scope>NUCLEOTIDE SEQUENCE [LARGE SCALE GENOMIC DNA]</scope>
    <source>
        <strain evidence="8">S238N-H82</strain>
        <tissue evidence="8">Testes</tissue>
    </source>
</reference>
<dbReference type="PANTHER" id="PTHR14453:SF107">
    <property type="entry name" value="POLY [ADP-RIBOSE] POLYMERASE"/>
    <property type="match status" value="1"/>
</dbReference>
<dbReference type="PANTHER" id="PTHR14453">
    <property type="entry name" value="PARP/ZINC FINGER CCCH TYPE DOMAIN CONTAINING PROTEIN"/>
    <property type="match status" value="1"/>
</dbReference>
<feature type="domain" description="RRM" evidence="7">
    <location>
        <begin position="3"/>
        <end position="74"/>
    </location>
</feature>
<evidence type="ECO:0000256" key="6">
    <source>
        <dbReference type="PROSITE-ProRule" id="PRU00176"/>
    </source>
</evidence>
<keyword evidence="4" id="KW-0520">NAD</keyword>
<proteinExistence type="predicted"/>
<dbReference type="Pfam" id="PF23085">
    <property type="entry name" value="RRM_PARP14_3"/>
    <property type="match status" value="1"/>
</dbReference>
<dbReference type="InterPro" id="IPR043472">
    <property type="entry name" value="Macro_dom-like"/>
</dbReference>
<dbReference type="InterPro" id="IPR035979">
    <property type="entry name" value="RBD_domain_sf"/>
</dbReference>
<evidence type="ECO:0000256" key="5">
    <source>
        <dbReference type="ARBA" id="ARBA00023242"/>
    </source>
</evidence>
<dbReference type="Gene3D" id="3.40.220.10">
    <property type="entry name" value="Leucine Aminopeptidase, subunit E, domain 1"/>
    <property type="match status" value="2"/>
</dbReference>
<dbReference type="Gene3D" id="3.30.70.330">
    <property type="match status" value="1"/>
</dbReference>
<comment type="subcellular location">
    <subcellularLocation>
        <location evidence="1">Nucleus</location>
    </subcellularLocation>
</comment>
<name>C3Y5X4_BRAFL</name>
<evidence type="ECO:0000256" key="2">
    <source>
        <dbReference type="ARBA" id="ARBA00022676"/>
    </source>
</evidence>
<dbReference type="GO" id="GO:0016757">
    <property type="term" value="F:glycosyltransferase activity"/>
    <property type="evidence" value="ECO:0007669"/>
    <property type="project" value="UniProtKB-KW"/>
</dbReference>
<gene>
    <name evidence="8" type="ORF">BRAFLDRAFT_91320</name>
</gene>
<evidence type="ECO:0000256" key="4">
    <source>
        <dbReference type="ARBA" id="ARBA00023027"/>
    </source>
</evidence>
<dbReference type="EMBL" id="GG666487">
    <property type="protein sequence ID" value="EEN64371.1"/>
    <property type="molecule type" value="Genomic_DNA"/>
</dbReference>
<protein>
    <recommendedName>
        <fullName evidence="7">RRM domain-containing protein</fullName>
    </recommendedName>
</protein>
<evidence type="ECO:0000313" key="8">
    <source>
        <dbReference type="EMBL" id="EEN64371.1"/>
    </source>
</evidence>
<evidence type="ECO:0000256" key="1">
    <source>
        <dbReference type="ARBA" id="ARBA00004123"/>
    </source>
</evidence>
<dbReference type="PROSITE" id="PS50102">
    <property type="entry name" value="RRM"/>
    <property type="match status" value="1"/>
</dbReference>